<dbReference type="GO" id="GO:0003735">
    <property type="term" value="F:structural constituent of ribosome"/>
    <property type="evidence" value="ECO:0007669"/>
    <property type="project" value="InterPro"/>
</dbReference>
<dbReference type="Gene3D" id="2.30.30.30">
    <property type="match status" value="1"/>
</dbReference>
<dbReference type="FunFam" id="2.30.30.30:FF:000001">
    <property type="entry name" value="50S ribosomal protein L2"/>
    <property type="match status" value="1"/>
</dbReference>
<keyword evidence="8" id="KW-0150">Chloroplast</keyword>
<gene>
    <name evidence="4 8" type="primary">rpl2</name>
</gene>
<dbReference type="PANTHER" id="PTHR13691:SF5">
    <property type="entry name" value="LARGE RIBOSOMAL SUBUNIT PROTEIN UL2M"/>
    <property type="match status" value="1"/>
</dbReference>
<reference evidence="8" key="2">
    <citation type="journal article" date="2009" name="Mol. Phylogenet. Evol.">
        <title>Evolution of reduced and compact chloroplast genomes (cpDNAs) in gnetophytes: Selection toward a lower-cost strategy.</title>
        <authorList>
            <person name="Wu C.-S."/>
            <person name="Lai Y.-T."/>
            <person name="Lin C.-P."/>
            <person name="Wang Y.-N."/>
            <person name="Chaw S.-M."/>
        </authorList>
    </citation>
    <scope>NUCLEOTIDE SEQUENCE [LARGE SCALE GENOMIC DNA]</scope>
</reference>
<dbReference type="GO" id="GO:0009507">
    <property type="term" value="C:chloroplast"/>
    <property type="evidence" value="ECO:0007669"/>
    <property type="project" value="UniProtKB-SubCell"/>
</dbReference>
<feature type="domain" description="Large ribosomal subunit protein uL2 RNA-binding" evidence="7">
    <location>
        <begin position="31"/>
        <end position="107"/>
    </location>
</feature>
<evidence type="ECO:0000256" key="3">
    <source>
        <dbReference type="ARBA" id="ARBA00023274"/>
    </source>
</evidence>
<dbReference type="InterPro" id="IPR022671">
    <property type="entry name" value="Ribosomal_uL2_CS"/>
</dbReference>
<dbReference type="InterPro" id="IPR014726">
    <property type="entry name" value="Ribosomal_uL2_dom3"/>
</dbReference>
<evidence type="ECO:0000256" key="1">
    <source>
        <dbReference type="ARBA" id="ARBA00005636"/>
    </source>
</evidence>
<evidence type="ECO:0000256" key="5">
    <source>
        <dbReference type="SAM" id="MobiDB-lite"/>
    </source>
</evidence>
<dbReference type="PIRSF" id="PIRSF002158">
    <property type="entry name" value="Ribosomal_L2"/>
    <property type="match status" value="1"/>
</dbReference>
<feature type="domain" description="Large ribosomal subunit protein uL2 C-terminal" evidence="6">
    <location>
        <begin position="113"/>
        <end position="242"/>
    </location>
</feature>
<comment type="similarity">
    <text evidence="1 4">Belongs to the universal ribosomal protein uL2 family.</text>
</comment>
<proteinExistence type="inferred from homology"/>
<accession>B7ZI07</accession>
<evidence type="ECO:0000259" key="6">
    <source>
        <dbReference type="SMART" id="SM01382"/>
    </source>
</evidence>
<dbReference type="GO" id="GO:0019843">
    <property type="term" value="F:rRNA binding"/>
    <property type="evidence" value="ECO:0007669"/>
    <property type="project" value="UniProtKB-UniRule"/>
</dbReference>
<dbReference type="InterPro" id="IPR022666">
    <property type="entry name" value="Ribosomal_uL2_RNA-bd_dom"/>
</dbReference>
<dbReference type="InterPro" id="IPR002171">
    <property type="entry name" value="Ribosomal_uL2"/>
</dbReference>
<dbReference type="Gene3D" id="2.40.50.140">
    <property type="entry name" value="Nucleic acid-binding proteins"/>
    <property type="match status" value="1"/>
</dbReference>
<evidence type="ECO:0000313" key="8">
    <source>
        <dbReference type="EMBL" id="BAH11187.1"/>
    </source>
</evidence>
<dbReference type="Pfam" id="PF00181">
    <property type="entry name" value="Ribosomal_L2_N"/>
    <property type="match status" value="1"/>
</dbReference>
<dbReference type="NCBIfam" id="TIGR01171">
    <property type="entry name" value="rplB_bact"/>
    <property type="match status" value="1"/>
</dbReference>
<dbReference type="InterPro" id="IPR022669">
    <property type="entry name" value="Ribosomal_uL2_C"/>
</dbReference>
<dbReference type="FunFam" id="4.10.950.10:FF:000001">
    <property type="entry name" value="50S ribosomal protein L2"/>
    <property type="match status" value="1"/>
</dbReference>
<dbReference type="SMART" id="SM01383">
    <property type="entry name" value="Ribosomal_L2"/>
    <property type="match status" value="1"/>
</dbReference>
<protein>
    <recommendedName>
        <fullName evidence="4">Large ribosomal subunit protein uL2c</fullName>
    </recommendedName>
</protein>
<dbReference type="GO" id="GO:0032543">
    <property type="term" value="P:mitochondrial translation"/>
    <property type="evidence" value="ECO:0007669"/>
    <property type="project" value="TreeGrafter"/>
</dbReference>
<dbReference type="SUPFAM" id="SSF50104">
    <property type="entry name" value="Translation proteins SH3-like domain"/>
    <property type="match status" value="1"/>
</dbReference>
<geneLocation type="chloroplast" evidence="8"/>
<keyword evidence="3 4" id="KW-0687">Ribonucleoprotein</keyword>
<reference evidence="8" key="1">
    <citation type="submission" date="2007-12" db="EMBL/GenBank/DDBJ databases">
        <authorList>
            <person name="Wu C."/>
            <person name="Chaw S."/>
        </authorList>
    </citation>
    <scope>NUCLEOTIDE SEQUENCE</scope>
</reference>
<dbReference type="SMART" id="SM01382">
    <property type="entry name" value="Ribosomal_L2_C"/>
    <property type="match status" value="1"/>
</dbReference>
<dbReference type="Pfam" id="PF03947">
    <property type="entry name" value="Ribosomal_L2_C"/>
    <property type="match status" value="1"/>
</dbReference>
<keyword evidence="8" id="KW-0934">Plastid</keyword>
<dbReference type="Gene3D" id="4.10.950.10">
    <property type="entry name" value="Ribosomal protein L2, domain 3"/>
    <property type="match status" value="1"/>
</dbReference>
<sequence>MNKKKTVTSTYKKEVLRCKKLTSGKHHRCKGRNNKGIITVKHRGGGHKRRYRQIDFKRKEKDIPGKIVSIEYDPNRNACISLVHYRNGKKAYILSPRGIMLGNKVLSGPKSPILIGNALPLTNIPVGTTIHNIEATLGRGGQIARAAGTLAQLIAKEGRFASLRLPSGEVRLIPDNCSATIGQIGNTQSSNKTYGKAGSKRWVGRRPEVRGIAMNALDHPHGGGEGRSSIGRKNPATPWGHCALGKKTRRKFRYSDTFILRRRINQKNSG</sequence>
<evidence type="ECO:0000256" key="2">
    <source>
        <dbReference type="ARBA" id="ARBA00022980"/>
    </source>
</evidence>
<comment type="subcellular location">
    <subcellularLocation>
        <location evidence="4">Plastid</location>
        <location evidence="4">Chloroplast</location>
    </subcellularLocation>
</comment>
<dbReference type="InterPro" id="IPR012340">
    <property type="entry name" value="NA-bd_OB-fold"/>
</dbReference>
<dbReference type="PANTHER" id="PTHR13691">
    <property type="entry name" value="RIBOSOMAL PROTEIN L2"/>
    <property type="match status" value="1"/>
</dbReference>
<comment type="subunit">
    <text evidence="4">Part of the 50S ribosomal subunit.</text>
</comment>
<name>B7ZI07_WELMI</name>
<dbReference type="GO" id="GO:0016740">
    <property type="term" value="F:transferase activity"/>
    <property type="evidence" value="ECO:0007669"/>
    <property type="project" value="InterPro"/>
</dbReference>
<evidence type="ECO:0000259" key="7">
    <source>
        <dbReference type="SMART" id="SM01383"/>
    </source>
</evidence>
<dbReference type="InterPro" id="IPR005880">
    <property type="entry name" value="Ribosomal_uL2_bac/org-type"/>
</dbReference>
<dbReference type="PROSITE" id="PS00467">
    <property type="entry name" value="RIBOSOMAL_L2"/>
    <property type="match status" value="1"/>
</dbReference>
<dbReference type="GO" id="GO:0005762">
    <property type="term" value="C:mitochondrial large ribosomal subunit"/>
    <property type="evidence" value="ECO:0007669"/>
    <property type="project" value="TreeGrafter"/>
</dbReference>
<feature type="region of interest" description="Disordered" evidence="5">
    <location>
        <begin position="216"/>
        <end position="242"/>
    </location>
</feature>
<dbReference type="EMBL" id="AP009568">
    <property type="protein sequence ID" value="BAH11187.1"/>
    <property type="molecule type" value="Genomic_DNA"/>
</dbReference>
<dbReference type="InterPro" id="IPR014722">
    <property type="entry name" value="Rib_uL2_dom2"/>
</dbReference>
<evidence type="ECO:0000256" key="4">
    <source>
        <dbReference type="HAMAP-Rule" id="MF_01320"/>
    </source>
</evidence>
<organism evidence="8">
    <name type="scientific">Welwitschia mirabilis</name>
    <name type="common">Tree tumbo</name>
    <name type="synonym">Welwitschia bainesii</name>
    <dbReference type="NCBI Taxonomy" id="3377"/>
    <lineage>
        <taxon>Eukaryota</taxon>
        <taxon>Viridiplantae</taxon>
        <taxon>Streptophyta</taxon>
        <taxon>Embryophyta</taxon>
        <taxon>Tracheophyta</taxon>
        <taxon>Spermatophyta</taxon>
        <taxon>Gnetopsida</taxon>
        <taxon>Gnetidae</taxon>
        <taxon>Welwitschiales</taxon>
        <taxon>Welwitschiaceae</taxon>
        <taxon>Welwitschia</taxon>
    </lineage>
</organism>
<dbReference type="SUPFAM" id="SSF50249">
    <property type="entry name" value="Nucleic acid-binding proteins"/>
    <property type="match status" value="1"/>
</dbReference>
<keyword evidence="2 4" id="KW-0689">Ribosomal protein</keyword>
<dbReference type="InterPro" id="IPR008991">
    <property type="entry name" value="Translation_prot_SH3-like_sf"/>
</dbReference>
<dbReference type="AlphaFoldDB" id="B7ZI07"/>
<dbReference type="HAMAP" id="MF_01320_B">
    <property type="entry name" value="Ribosomal_uL2_B"/>
    <property type="match status" value="1"/>
</dbReference>